<dbReference type="AlphaFoldDB" id="A0A7V2F3V6"/>
<feature type="domain" description="ParB-like N-terminal" evidence="4">
    <location>
        <begin position="32"/>
        <end position="121"/>
    </location>
</feature>
<reference evidence="5" key="1">
    <citation type="journal article" date="2020" name="mSystems">
        <title>Genome- and Community-Level Interaction Insights into Carbon Utilization and Element Cycling Functions of Hydrothermarchaeota in Hydrothermal Sediment.</title>
        <authorList>
            <person name="Zhou Z."/>
            <person name="Liu Y."/>
            <person name="Xu W."/>
            <person name="Pan J."/>
            <person name="Luo Z.H."/>
            <person name="Li M."/>
        </authorList>
    </citation>
    <scope>NUCLEOTIDE SEQUENCE [LARGE SCALE GENOMIC DNA]</scope>
    <source>
        <strain evidence="5">SpSt-1233</strain>
    </source>
</reference>
<comment type="similarity">
    <text evidence="1">Belongs to the ParB family.</text>
</comment>
<evidence type="ECO:0000256" key="1">
    <source>
        <dbReference type="ARBA" id="ARBA00006295"/>
    </source>
</evidence>
<dbReference type="CDD" id="cd16393">
    <property type="entry name" value="SPO0J_N"/>
    <property type="match status" value="1"/>
</dbReference>
<dbReference type="SMART" id="SM00470">
    <property type="entry name" value="ParB"/>
    <property type="match status" value="1"/>
</dbReference>
<name>A0A7V2F3V6_UNCEI</name>
<proteinExistence type="inferred from homology"/>
<gene>
    <name evidence="5" type="ORF">ENO08_06855</name>
</gene>
<dbReference type="Gene3D" id="3.90.1530.30">
    <property type="match status" value="1"/>
</dbReference>
<dbReference type="InterPro" id="IPR004437">
    <property type="entry name" value="ParB/RepB/Spo0J"/>
</dbReference>
<evidence type="ECO:0000256" key="2">
    <source>
        <dbReference type="ARBA" id="ARBA00022829"/>
    </source>
</evidence>
<keyword evidence="3" id="KW-0238">DNA-binding</keyword>
<dbReference type="InterPro" id="IPR036086">
    <property type="entry name" value="ParB/Sulfiredoxin_sf"/>
</dbReference>
<protein>
    <submittedName>
        <fullName evidence="5">ParB/RepB/Spo0J family partition protein</fullName>
    </submittedName>
</protein>
<dbReference type="NCBIfam" id="TIGR00180">
    <property type="entry name" value="parB_part"/>
    <property type="match status" value="1"/>
</dbReference>
<dbReference type="FunFam" id="1.10.10.2830:FF:000001">
    <property type="entry name" value="Chromosome partitioning protein ParB"/>
    <property type="match status" value="1"/>
</dbReference>
<dbReference type="FunFam" id="3.90.1530.30:FF:000001">
    <property type="entry name" value="Chromosome partitioning protein ParB"/>
    <property type="match status" value="1"/>
</dbReference>
<dbReference type="Gene3D" id="1.10.10.2830">
    <property type="match status" value="1"/>
</dbReference>
<dbReference type="GO" id="GO:0003677">
    <property type="term" value="F:DNA binding"/>
    <property type="evidence" value="ECO:0007669"/>
    <property type="project" value="UniProtKB-KW"/>
</dbReference>
<dbReference type="Pfam" id="PF02195">
    <property type="entry name" value="ParB_N"/>
    <property type="match status" value="1"/>
</dbReference>
<dbReference type="Proteomes" id="UP000886069">
    <property type="component" value="Unassembled WGS sequence"/>
</dbReference>
<sequence>MNDVKRKVLGRGLEALISQDLRESVSETERVKELDIDRIEANPHQPRGHFDEEHLKQLAASIAKHGILQPVVVRRSGDGYQLIMGERRLRAARMAGRRSIPAIVREAGDADSLKFALMENLQREDLNPIEEAKGYNELKEIFDLSIKEIAELLGRDRSTVSNTLRLLALPKSVRDMIAGGALSAGHARALLSIDGEAEQIAWAERVVSEGITVREMELVHRPKKRTSRRRGRRKSDPQVRAMEELLEKHLGTRVQVTPRTKGGIVSIEYYSNEDLERVLERMGIVFTP</sequence>
<evidence type="ECO:0000259" key="4">
    <source>
        <dbReference type="SMART" id="SM00470"/>
    </source>
</evidence>
<dbReference type="SUPFAM" id="SSF110849">
    <property type="entry name" value="ParB/Sulfiredoxin"/>
    <property type="match status" value="1"/>
</dbReference>
<comment type="caution">
    <text evidence="5">The sequence shown here is derived from an EMBL/GenBank/DDBJ whole genome shotgun (WGS) entry which is preliminary data.</text>
</comment>
<keyword evidence="2" id="KW-0159">Chromosome partition</keyword>
<dbReference type="PANTHER" id="PTHR33375">
    <property type="entry name" value="CHROMOSOME-PARTITIONING PROTEIN PARB-RELATED"/>
    <property type="match status" value="1"/>
</dbReference>
<dbReference type="EMBL" id="DSEC01000488">
    <property type="protein sequence ID" value="HER44162.1"/>
    <property type="molecule type" value="Genomic_DNA"/>
</dbReference>
<dbReference type="InterPro" id="IPR057240">
    <property type="entry name" value="ParB_dimer_C"/>
</dbReference>
<evidence type="ECO:0000313" key="5">
    <source>
        <dbReference type="EMBL" id="HER44162.1"/>
    </source>
</evidence>
<evidence type="ECO:0000256" key="3">
    <source>
        <dbReference type="ARBA" id="ARBA00023125"/>
    </source>
</evidence>
<dbReference type="GO" id="GO:0005694">
    <property type="term" value="C:chromosome"/>
    <property type="evidence" value="ECO:0007669"/>
    <property type="project" value="TreeGrafter"/>
</dbReference>
<dbReference type="GO" id="GO:0045881">
    <property type="term" value="P:positive regulation of sporulation resulting in formation of a cellular spore"/>
    <property type="evidence" value="ECO:0007669"/>
    <property type="project" value="TreeGrafter"/>
</dbReference>
<dbReference type="InterPro" id="IPR041468">
    <property type="entry name" value="HTH_ParB/Spo0J"/>
</dbReference>
<organism evidence="5">
    <name type="scientific">Eiseniibacteriota bacterium</name>
    <dbReference type="NCBI Taxonomy" id="2212470"/>
    <lineage>
        <taxon>Bacteria</taxon>
        <taxon>Candidatus Eiseniibacteriota</taxon>
    </lineage>
</organism>
<dbReference type="GO" id="GO:0007059">
    <property type="term" value="P:chromosome segregation"/>
    <property type="evidence" value="ECO:0007669"/>
    <property type="project" value="UniProtKB-KW"/>
</dbReference>
<dbReference type="Pfam" id="PF23552">
    <property type="entry name" value="ParB_C"/>
    <property type="match status" value="1"/>
</dbReference>
<dbReference type="SUPFAM" id="SSF109709">
    <property type="entry name" value="KorB DNA-binding domain-like"/>
    <property type="match status" value="1"/>
</dbReference>
<dbReference type="InterPro" id="IPR050336">
    <property type="entry name" value="Chromosome_partition/occlusion"/>
</dbReference>
<dbReference type="InterPro" id="IPR003115">
    <property type="entry name" value="ParB_N"/>
</dbReference>
<dbReference type="PANTHER" id="PTHR33375:SF1">
    <property type="entry name" value="CHROMOSOME-PARTITIONING PROTEIN PARB-RELATED"/>
    <property type="match status" value="1"/>
</dbReference>
<dbReference type="Pfam" id="PF17762">
    <property type="entry name" value="HTH_ParB"/>
    <property type="match status" value="1"/>
</dbReference>
<accession>A0A7V2F3V6</accession>